<protein>
    <submittedName>
        <fullName evidence="2">Uncharacterized protein</fullName>
    </submittedName>
</protein>
<sequence length="72" mass="7785">MRRRLPSAKFKSTSSSQKAWNSLHTGLDSDTSGTSLVPGTAEYMKALMAAQNLNLTELSMTQRNLGELAVLA</sequence>
<gene>
    <name evidence="2" type="primary">ORF24265</name>
</gene>
<accession>A0A0B6YFX2</accession>
<dbReference type="EMBL" id="HACG01008194">
    <property type="protein sequence ID" value="CEK55059.1"/>
    <property type="molecule type" value="Transcribed_RNA"/>
</dbReference>
<feature type="non-terminal residue" evidence="2">
    <location>
        <position position="72"/>
    </location>
</feature>
<evidence type="ECO:0000313" key="2">
    <source>
        <dbReference type="EMBL" id="CEK55059.1"/>
    </source>
</evidence>
<reference evidence="2" key="1">
    <citation type="submission" date="2014-12" db="EMBL/GenBank/DDBJ databases">
        <title>Insight into the proteome of Arion vulgaris.</title>
        <authorList>
            <person name="Aradska J."/>
            <person name="Bulat T."/>
            <person name="Smidak R."/>
            <person name="Sarate P."/>
            <person name="Gangsoo J."/>
            <person name="Sialana F."/>
            <person name="Bilban M."/>
            <person name="Lubec G."/>
        </authorList>
    </citation>
    <scope>NUCLEOTIDE SEQUENCE</scope>
    <source>
        <tissue evidence="2">Skin</tissue>
    </source>
</reference>
<feature type="compositionally biased region" description="Polar residues" evidence="1">
    <location>
        <begin position="10"/>
        <end position="32"/>
    </location>
</feature>
<dbReference type="AlphaFoldDB" id="A0A0B6YFX2"/>
<name>A0A0B6YFX2_9EUPU</name>
<proteinExistence type="predicted"/>
<organism evidence="2">
    <name type="scientific">Arion vulgaris</name>
    <dbReference type="NCBI Taxonomy" id="1028688"/>
    <lineage>
        <taxon>Eukaryota</taxon>
        <taxon>Metazoa</taxon>
        <taxon>Spiralia</taxon>
        <taxon>Lophotrochozoa</taxon>
        <taxon>Mollusca</taxon>
        <taxon>Gastropoda</taxon>
        <taxon>Heterobranchia</taxon>
        <taxon>Euthyneura</taxon>
        <taxon>Panpulmonata</taxon>
        <taxon>Eupulmonata</taxon>
        <taxon>Stylommatophora</taxon>
        <taxon>Helicina</taxon>
        <taxon>Arionoidea</taxon>
        <taxon>Arionidae</taxon>
        <taxon>Arion</taxon>
    </lineage>
</organism>
<feature type="region of interest" description="Disordered" evidence="1">
    <location>
        <begin position="1"/>
        <end position="32"/>
    </location>
</feature>
<evidence type="ECO:0000256" key="1">
    <source>
        <dbReference type="SAM" id="MobiDB-lite"/>
    </source>
</evidence>